<dbReference type="AlphaFoldDB" id="A0AA88DSS7"/>
<feature type="region of interest" description="Disordered" evidence="1">
    <location>
        <begin position="350"/>
        <end position="386"/>
    </location>
</feature>
<sequence>MSGLLLLTPVFKTPQVKMIKLKVMRLTILQILAPPSITCKREAPRNDGDTGVVSAVGTPMLKSARILICVLSGPGCSGRPGRVGRLGLYAVSSRTPWASPAKGNSSCQSGWPQIMDGHPGLDLETGAGIMLAHHSRVPRVVATQAPDSDSYRLDKMSVPSTAAIRAEKDGRLGESSSLEQASGRLHWYSEVLGGVVVEFATCRMPRVGTAGGKTNRSFGMHAPRSGWRGGRGDLFTIACKEDYFAESCRELPRIKNRQRISESYRVCREGKELFLDFEMSDVTDSENEALSRSVDVTGDSDLGSSSSTSSSSSSSSGTPVTPTSRCRDGAARLEEILQVGAGTRLDRQFIRELRGAAPEPPVQANPANAASKRSAGQTSTSGCEGT</sequence>
<protein>
    <submittedName>
        <fullName evidence="2">Uncharacterized protein</fullName>
    </submittedName>
</protein>
<dbReference type="Proteomes" id="UP001187192">
    <property type="component" value="Unassembled WGS sequence"/>
</dbReference>
<accession>A0AA88DSS7</accession>
<proteinExistence type="predicted"/>
<organism evidence="2 3">
    <name type="scientific">Ficus carica</name>
    <name type="common">Common fig</name>
    <dbReference type="NCBI Taxonomy" id="3494"/>
    <lineage>
        <taxon>Eukaryota</taxon>
        <taxon>Viridiplantae</taxon>
        <taxon>Streptophyta</taxon>
        <taxon>Embryophyta</taxon>
        <taxon>Tracheophyta</taxon>
        <taxon>Spermatophyta</taxon>
        <taxon>Magnoliopsida</taxon>
        <taxon>eudicotyledons</taxon>
        <taxon>Gunneridae</taxon>
        <taxon>Pentapetalae</taxon>
        <taxon>rosids</taxon>
        <taxon>fabids</taxon>
        <taxon>Rosales</taxon>
        <taxon>Moraceae</taxon>
        <taxon>Ficeae</taxon>
        <taxon>Ficus</taxon>
    </lineage>
</organism>
<evidence type="ECO:0000256" key="1">
    <source>
        <dbReference type="SAM" id="MobiDB-lite"/>
    </source>
</evidence>
<gene>
    <name evidence="2" type="ORF">TIFTF001_029681</name>
</gene>
<evidence type="ECO:0000313" key="2">
    <source>
        <dbReference type="EMBL" id="GMN60595.1"/>
    </source>
</evidence>
<evidence type="ECO:0000313" key="3">
    <source>
        <dbReference type="Proteomes" id="UP001187192"/>
    </source>
</evidence>
<reference evidence="2" key="1">
    <citation type="submission" date="2023-07" db="EMBL/GenBank/DDBJ databases">
        <title>draft genome sequence of fig (Ficus carica).</title>
        <authorList>
            <person name="Takahashi T."/>
            <person name="Nishimura K."/>
        </authorList>
    </citation>
    <scope>NUCLEOTIDE SEQUENCE</scope>
</reference>
<feature type="compositionally biased region" description="Low complexity" evidence="1">
    <location>
        <begin position="293"/>
        <end position="324"/>
    </location>
</feature>
<name>A0AA88DSS7_FICCA</name>
<comment type="caution">
    <text evidence="2">The sequence shown here is derived from an EMBL/GenBank/DDBJ whole genome shotgun (WGS) entry which is preliminary data.</text>
</comment>
<feature type="compositionally biased region" description="Polar residues" evidence="1">
    <location>
        <begin position="374"/>
        <end position="386"/>
    </location>
</feature>
<dbReference type="EMBL" id="BTGU01000100">
    <property type="protein sequence ID" value="GMN60595.1"/>
    <property type="molecule type" value="Genomic_DNA"/>
</dbReference>
<feature type="region of interest" description="Disordered" evidence="1">
    <location>
        <begin position="286"/>
        <end position="326"/>
    </location>
</feature>
<keyword evidence="3" id="KW-1185">Reference proteome</keyword>